<dbReference type="InterPro" id="IPR005467">
    <property type="entry name" value="His_kinase_dom"/>
</dbReference>
<dbReference type="SUPFAM" id="SSF52172">
    <property type="entry name" value="CheY-like"/>
    <property type="match status" value="1"/>
</dbReference>
<dbReference type="SMART" id="SM00448">
    <property type="entry name" value="REC"/>
    <property type="match status" value="1"/>
</dbReference>
<feature type="domain" description="PAC" evidence="9">
    <location>
        <begin position="214"/>
        <end position="266"/>
    </location>
</feature>
<feature type="domain" description="Histidine kinase" evidence="6">
    <location>
        <begin position="286"/>
        <end position="499"/>
    </location>
</feature>
<dbReference type="SMART" id="SM00387">
    <property type="entry name" value="HATPase_c"/>
    <property type="match status" value="1"/>
</dbReference>
<dbReference type="CDD" id="cd00082">
    <property type="entry name" value="HisKA"/>
    <property type="match status" value="1"/>
</dbReference>
<evidence type="ECO:0000313" key="11">
    <source>
        <dbReference type="Proteomes" id="UP001548713"/>
    </source>
</evidence>
<feature type="domain" description="PAS" evidence="8">
    <location>
        <begin position="11"/>
        <end position="84"/>
    </location>
</feature>
<dbReference type="PROSITE" id="PS50113">
    <property type="entry name" value="PAC"/>
    <property type="match status" value="2"/>
</dbReference>
<evidence type="ECO:0000256" key="1">
    <source>
        <dbReference type="ARBA" id="ARBA00000085"/>
    </source>
</evidence>
<evidence type="ECO:0000256" key="4">
    <source>
        <dbReference type="PROSITE-ProRule" id="PRU00169"/>
    </source>
</evidence>
<dbReference type="SUPFAM" id="SSF55785">
    <property type="entry name" value="PYP-like sensor domain (PAS domain)"/>
    <property type="match status" value="2"/>
</dbReference>
<dbReference type="RefSeq" id="WP_353982918.1">
    <property type="nucleotide sequence ID" value="NZ_JBEWLY010000008.1"/>
</dbReference>
<dbReference type="SMART" id="SM00086">
    <property type="entry name" value="PAC"/>
    <property type="match status" value="2"/>
</dbReference>
<evidence type="ECO:0000259" key="8">
    <source>
        <dbReference type="PROSITE" id="PS50112"/>
    </source>
</evidence>
<evidence type="ECO:0000256" key="3">
    <source>
        <dbReference type="ARBA" id="ARBA00022553"/>
    </source>
</evidence>
<reference evidence="10 11" key="1">
    <citation type="submission" date="2024-07" db="EMBL/GenBank/DDBJ databases">
        <title>Novosphingobium kalidii RD2P27.</title>
        <authorList>
            <person name="Sun J.-Q."/>
        </authorList>
    </citation>
    <scope>NUCLEOTIDE SEQUENCE [LARGE SCALE GENOMIC DNA]</scope>
    <source>
        <strain evidence="10 11">RD2P27</strain>
    </source>
</reference>
<dbReference type="InterPro" id="IPR001789">
    <property type="entry name" value="Sig_transdc_resp-reg_receiver"/>
</dbReference>
<dbReference type="SMART" id="SM00388">
    <property type="entry name" value="HisKA"/>
    <property type="match status" value="1"/>
</dbReference>
<dbReference type="Pfam" id="PF13426">
    <property type="entry name" value="PAS_9"/>
    <property type="match status" value="2"/>
</dbReference>
<dbReference type="Pfam" id="PF00072">
    <property type="entry name" value="Response_reg"/>
    <property type="match status" value="1"/>
</dbReference>
<feature type="domain" description="Response regulatory" evidence="7">
    <location>
        <begin position="519"/>
        <end position="631"/>
    </location>
</feature>
<dbReference type="InterPro" id="IPR001610">
    <property type="entry name" value="PAC"/>
</dbReference>
<evidence type="ECO:0000259" key="9">
    <source>
        <dbReference type="PROSITE" id="PS50113"/>
    </source>
</evidence>
<dbReference type="NCBIfam" id="TIGR00229">
    <property type="entry name" value="sensory_box"/>
    <property type="match status" value="2"/>
</dbReference>
<gene>
    <name evidence="10" type="ORF">ABVV53_03420</name>
</gene>
<dbReference type="InterPro" id="IPR000014">
    <property type="entry name" value="PAS"/>
</dbReference>
<keyword evidence="5" id="KW-0175">Coiled coil</keyword>
<dbReference type="InterPro" id="IPR011006">
    <property type="entry name" value="CheY-like_superfamily"/>
</dbReference>
<keyword evidence="3 4" id="KW-0597">Phosphoprotein</keyword>
<dbReference type="PROSITE" id="PS50112">
    <property type="entry name" value="PAS"/>
    <property type="match status" value="2"/>
</dbReference>
<proteinExistence type="predicted"/>
<dbReference type="Gene3D" id="1.10.287.130">
    <property type="match status" value="1"/>
</dbReference>
<dbReference type="PROSITE" id="PS50110">
    <property type="entry name" value="RESPONSE_REGULATORY"/>
    <property type="match status" value="1"/>
</dbReference>
<feature type="modified residue" description="4-aspartylphosphate" evidence="4">
    <location>
        <position position="568"/>
    </location>
</feature>
<protein>
    <recommendedName>
        <fullName evidence="2">histidine kinase</fullName>
        <ecNumber evidence="2">2.7.13.3</ecNumber>
    </recommendedName>
</protein>
<dbReference type="InterPro" id="IPR004358">
    <property type="entry name" value="Sig_transdc_His_kin-like_C"/>
</dbReference>
<dbReference type="InterPro" id="IPR036890">
    <property type="entry name" value="HATPase_C_sf"/>
</dbReference>
<accession>A0ABV2CY35</accession>
<dbReference type="PANTHER" id="PTHR43065:SF49">
    <property type="entry name" value="HISTIDINE KINASE"/>
    <property type="match status" value="1"/>
</dbReference>
<comment type="catalytic activity">
    <reaction evidence="1">
        <text>ATP + protein L-histidine = ADP + protein N-phospho-L-histidine.</text>
        <dbReference type="EC" id="2.7.13.3"/>
    </reaction>
</comment>
<dbReference type="Gene3D" id="3.40.50.2300">
    <property type="match status" value="1"/>
</dbReference>
<feature type="coiled-coil region" evidence="5">
    <location>
        <begin position="250"/>
        <end position="277"/>
    </location>
</feature>
<dbReference type="CDD" id="cd00130">
    <property type="entry name" value="PAS"/>
    <property type="match status" value="2"/>
</dbReference>
<evidence type="ECO:0000259" key="7">
    <source>
        <dbReference type="PROSITE" id="PS50110"/>
    </source>
</evidence>
<dbReference type="EC" id="2.7.13.3" evidence="2"/>
<organism evidence="10 11">
    <name type="scientific">Novosphingobium kalidii</name>
    <dbReference type="NCBI Taxonomy" id="3230299"/>
    <lineage>
        <taxon>Bacteria</taxon>
        <taxon>Pseudomonadati</taxon>
        <taxon>Pseudomonadota</taxon>
        <taxon>Alphaproteobacteria</taxon>
        <taxon>Sphingomonadales</taxon>
        <taxon>Sphingomonadaceae</taxon>
        <taxon>Novosphingobium</taxon>
    </lineage>
</organism>
<dbReference type="InterPro" id="IPR000700">
    <property type="entry name" value="PAS-assoc_C"/>
</dbReference>
<dbReference type="Gene3D" id="3.30.565.10">
    <property type="entry name" value="Histidine kinase-like ATPase, C-terminal domain"/>
    <property type="match status" value="1"/>
</dbReference>
<evidence type="ECO:0000259" key="6">
    <source>
        <dbReference type="PROSITE" id="PS50109"/>
    </source>
</evidence>
<dbReference type="InterPro" id="IPR035965">
    <property type="entry name" value="PAS-like_dom_sf"/>
</dbReference>
<sequence length="663" mass="73780">MAQSTFDRHIADERLELLVHSITDYAIYMLDPTGRIATWNAGARRFKGYEAEEVLGEHFSKFFLAEDRRDGLPSRILDTAAREGRFEAEGWRVRKGGTKFLAHVVVDRIQGEDGELLGFAKVTRDVTEKRQKEQALFDSELQFRMLVQGVRDYAIYMLDPTGHVTNWNLGAQTIKGFNASEIVGQHFSRFYTEQDRARGAPAAALETALREGKFEAEAQRVRKDGSLFWAHVMLEPIYKDSGEHIGFAKVTRDITEKKRAEEELRETQEALLQSQKLQALGELAGGIAHDFNNLMTVVRGTADMLLRKKDLAEEKRTRYLHVLLETAERATSLTAQLLAFARRQPLEPEVIDLSVRLDALGEMLQRTLSSQYELELDLAPALWRIEIDPTGLETALLNAVVNARDAMPSGGKITISTRNVREGNNEMVSLSISDMGKGISPEQLDRVFEPFFTTKPAGKGTGLGLSQLHGFAVQSGGSVKISSKVGHGTTLDIRLPRTDKPVKGRGMEQSNISLPEGLTILLVEDSEHVRYFGRQLLEDLGCHVIEACDADEGLALLENNAVDLVFSDIVMPGRTGIELAQEIRRTRPALPILLASGYSSKQFIPIDQREFPIMRKPYTFEAVAQAILELIEEVKIPQRVCLMQPPLHAGAQGGVPVGPQLST</sequence>
<dbReference type="SUPFAM" id="SSF55874">
    <property type="entry name" value="ATPase domain of HSP90 chaperone/DNA topoisomerase II/histidine kinase"/>
    <property type="match status" value="1"/>
</dbReference>
<dbReference type="InterPro" id="IPR003594">
    <property type="entry name" value="HATPase_dom"/>
</dbReference>
<dbReference type="EMBL" id="JBEWLY010000008">
    <property type="protein sequence ID" value="MET1754510.1"/>
    <property type="molecule type" value="Genomic_DNA"/>
</dbReference>
<comment type="caution">
    <text evidence="10">The sequence shown here is derived from an EMBL/GenBank/DDBJ whole genome shotgun (WGS) entry which is preliminary data.</text>
</comment>
<dbReference type="InterPro" id="IPR003661">
    <property type="entry name" value="HisK_dim/P_dom"/>
</dbReference>
<dbReference type="PANTHER" id="PTHR43065">
    <property type="entry name" value="SENSOR HISTIDINE KINASE"/>
    <property type="match status" value="1"/>
</dbReference>
<evidence type="ECO:0000256" key="5">
    <source>
        <dbReference type="SAM" id="Coils"/>
    </source>
</evidence>
<dbReference type="PROSITE" id="PS50109">
    <property type="entry name" value="HIS_KIN"/>
    <property type="match status" value="1"/>
</dbReference>
<dbReference type="Pfam" id="PF02518">
    <property type="entry name" value="HATPase_c"/>
    <property type="match status" value="1"/>
</dbReference>
<feature type="domain" description="PAC" evidence="9">
    <location>
        <begin position="86"/>
        <end position="138"/>
    </location>
</feature>
<name>A0ABV2CY35_9SPHN</name>
<dbReference type="InterPro" id="IPR036097">
    <property type="entry name" value="HisK_dim/P_sf"/>
</dbReference>
<dbReference type="Gene3D" id="3.30.450.20">
    <property type="entry name" value="PAS domain"/>
    <property type="match status" value="2"/>
</dbReference>
<keyword evidence="11" id="KW-1185">Reference proteome</keyword>
<feature type="domain" description="PAS" evidence="8">
    <location>
        <begin position="139"/>
        <end position="212"/>
    </location>
</feature>
<dbReference type="Proteomes" id="UP001548713">
    <property type="component" value="Unassembled WGS sequence"/>
</dbReference>
<dbReference type="SMART" id="SM00091">
    <property type="entry name" value="PAS"/>
    <property type="match status" value="2"/>
</dbReference>
<dbReference type="Pfam" id="PF00512">
    <property type="entry name" value="HisKA"/>
    <property type="match status" value="1"/>
</dbReference>
<evidence type="ECO:0000256" key="2">
    <source>
        <dbReference type="ARBA" id="ARBA00012438"/>
    </source>
</evidence>
<evidence type="ECO:0000313" key="10">
    <source>
        <dbReference type="EMBL" id="MET1754510.1"/>
    </source>
</evidence>
<dbReference type="SUPFAM" id="SSF47384">
    <property type="entry name" value="Homodimeric domain of signal transducing histidine kinase"/>
    <property type="match status" value="1"/>
</dbReference>
<dbReference type="PRINTS" id="PR00344">
    <property type="entry name" value="BCTRLSENSOR"/>
</dbReference>